<name>A0A256G8Y5_9HYPH</name>
<protein>
    <submittedName>
        <fullName evidence="1">Uncharacterized protein</fullName>
    </submittedName>
</protein>
<dbReference type="EMBL" id="NNRM01000039">
    <property type="protein sequence ID" value="OYR23553.1"/>
    <property type="molecule type" value="Genomic_DNA"/>
</dbReference>
<organism evidence="1 2">
    <name type="scientific">Brucella pseudogrignonensis</name>
    <dbReference type="NCBI Taxonomy" id="419475"/>
    <lineage>
        <taxon>Bacteria</taxon>
        <taxon>Pseudomonadati</taxon>
        <taxon>Pseudomonadota</taxon>
        <taxon>Alphaproteobacteria</taxon>
        <taxon>Hyphomicrobiales</taxon>
        <taxon>Brucellaceae</taxon>
        <taxon>Brucella/Ochrobactrum group</taxon>
        <taxon>Brucella</taxon>
    </lineage>
</organism>
<reference evidence="1 2" key="1">
    <citation type="submission" date="2017-07" db="EMBL/GenBank/DDBJ databases">
        <title>Phylogenetic study on the rhizospheric bacterium Ochrobactrum sp. A44.</title>
        <authorList>
            <person name="Krzyzanowska D.M."/>
            <person name="Ossowicki A."/>
            <person name="Rajewska M."/>
            <person name="Maciag T."/>
            <person name="Kaczynski Z."/>
            <person name="Czerwicka M."/>
            <person name="Jafra S."/>
        </authorList>
    </citation>
    <scope>NUCLEOTIDE SEQUENCE [LARGE SCALE GENOMIC DNA]</scope>
    <source>
        <strain evidence="1 2">CCUG 30717</strain>
    </source>
</reference>
<keyword evidence="2" id="KW-1185">Reference proteome</keyword>
<dbReference type="Proteomes" id="UP000216188">
    <property type="component" value="Unassembled WGS sequence"/>
</dbReference>
<sequence length="47" mass="5242">MSGEWHAEDQFFSDPGISMVHYKFAAEIDGDAKTLRSLLALNPPYGQ</sequence>
<dbReference type="AlphaFoldDB" id="A0A256G8Y5"/>
<gene>
    <name evidence="1" type="ORF">CEV34_3557</name>
</gene>
<evidence type="ECO:0000313" key="1">
    <source>
        <dbReference type="EMBL" id="OYR23553.1"/>
    </source>
</evidence>
<comment type="caution">
    <text evidence="1">The sequence shown here is derived from an EMBL/GenBank/DDBJ whole genome shotgun (WGS) entry which is preliminary data.</text>
</comment>
<proteinExistence type="predicted"/>
<evidence type="ECO:0000313" key="2">
    <source>
        <dbReference type="Proteomes" id="UP000216188"/>
    </source>
</evidence>
<accession>A0A256G8Y5</accession>